<dbReference type="Proteomes" id="UP000194153">
    <property type="component" value="Unassembled WGS sequence"/>
</dbReference>
<accession>A0ABQ0MLB4</accession>
<feature type="transmembrane region" description="Helical" evidence="7">
    <location>
        <begin position="153"/>
        <end position="174"/>
    </location>
</feature>
<protein>
    <recommendedName>
        <fullName evidence="7">UPF0056 membrane protein</fullName>
    </recommendedName>
</protein>
<keyword evidence="4 7" id="KW-0812">Transmembrane</keyword>
<reference evidence="9" key="2">
    <citation type="submission" date="2017-05" db="EMBL/GenBank/DDBJ databases">
        <title>Draft genome sequence of Geobacter pelophilus, a iron(III)-reducing bacteria.</title>
        <authorList>
            <person name="Aoyagi T."/>
            <person name="Koike H."/>
            <person name="Morita T."/>
            <person name="Sato Y."/>
            <person name="Habe H."/>
            <person name="Hori T."/>
        </authorList>
    </citation>
    <scope>NUCLEOTIDE SEQUENCE [LARGE SCALE GENOMIC DNA]</scope>
    <source>
        <strain evidence="9">Drf2</strain>
    </source>
</reference>
<organism evidence="8 9">
    <name type="scientific">Geoanaerobacter pelophilus</name>
    <dbReference type="NCBI Taxonomy" id="60036"/>
    <lineage>
        <taxon>Bacteria</taxon>
        <taxon>Pseudomonadati</taxon>
        <taxon>Thermodesulfobacteriota</taxon>
        <taxon>Desulfuromonadia</taxon>
        <taxon>Geobacterales</taxon>
        <taxon>Geobacteraceae</taxon>
        <taxon>Geoanaerobacter</taxon>
    </lineage>
</organism>
<dbReference type="NCBIfam" id="TIGR00427">
    <property type="entry name" value="NAAT family transporter"/>
    <property type="match status" value="1"/>
</dbReference>
<feature type="transmembrane region" description="Helical" evidence="7">
    <location>
        <begin position="124"/>
        <end position="147"/>
    </location>
</feature>
<feature type="transmembrane region" description="Helical" evidence="7">
    <location>
        <begin position="20"/>
        <end position="44"/>
    </location>
</feature>
<sequence>MEEKLMTQSAASLFEQLIVFVVQLFVIVDPLAAVPTFLAITVAHSKQERRAIARRGCSIGLLAIVFFLVVGPSLLKYFAINTSAVQISGGLLLFVIALELLYGNPTGTQTSSKEERLAEKKEDVSVTPLAIPLLAGPGAIVTCLVFSSQASGALSVLVLIGGALIVFITAYLLLHWADELARVFGELGMKVAVRIVGLILAFIAVQYVINGITAIWPGVQIHS</sequence>
<comment type="caution">
    <text evidence="8">The sequence shown here is derived from an EMBL/GenBank/DDBJ whole genome shotgun (WGS) entry which is preliminary data.</text>
</comment>
<evidence type="ECO:0000313" key="9">
    <source>
        <dbReference type="Proteomes" id="UP000194153"/>
    </source>
</evidence>
<proteinExistence type="inferred from homology"/>
<dbReference type="InterPro" id="IPR002771">
    <property type="entry name" value="Multi_antbiot-R_MarC"/>
</dbReference>
<feature type="transmembrane region" description="Helical" evidence="7">
    <location>
        <begin position="84"/>
        <end position="103"/>
    </location>
</feature>
<evidence type="ECO:0000256" key="2">
    <source>
        <dbReference type="ARBA" id="ARBA00009784"/>
    </source>
</evidence>
<feature type="transmembrane region" description="Helical" evidence="7">
    <location>
        <begin position="195"/>
        <end position="216"/>
    </location>
</feature>
<evidence type="ECO:0000256" key="6">
    <source>
        <dbReference type="ARBA" id="ARBA00023136"/>
    </source>
</evidence>
<keyword evidence="9" id="KW-1185">Reference proteome</keyword>
<evidence type="ECO:0000256" key="4">
    <source>
        <dbReference type="ARBA" id="ARBA00022692"/>
    </source>
</evidence>
<comment type="similarity">
    <text evidence="2 7">Belongs to the UPF0056 (MarC) family.</text>
</comment>
<dbReference type="EMBL" id="BDQG01000001">
    <property type="protein sequence ID" value="GAW67865.1"/>
    <property type="molecule type" value="Genomic_DNA"/>
</dbReference>
<name>A0ABQ0MLB4_9BACT</name>
<evidence type="ECO:0000313" key="8">
    <source>
        <dbReference type="EMBL" id="GAW67865.1"/>
    </source>
</evidence>
<comment type="subcellular location">
    <subcellularLocation>
        <location evidence="1 7">Cell membrane</location>
        <topology evidence="1 7">Multi-pass membrane protein</topology>
    </subcellularLocation>
</comment>
<feature type="transmembrane region" description="Helical" evidence="7">
    <location>
        <begin position="56"/>
        <end position="78"/>
    </location>
</feature>
<evidence type="ECO:0000256" key="7">
    <source>
        <dbReference type="RuleBase" id="RU362048"/>
    </source>
</evidence>
<keyword evidence="3" id="KW-1003">Cell membrane</keyword>
<dbReference type="PANTHER" id="PTHR33508:SF1">
    <property type="entry name" value="UPF0056 MEMBRANE PROTEIN YHCE"/>
    <property type="match status" value="1"/>
</dbReference>
<dbReference type="PANTHER" id="PTHR33508">
    <property type="entry name" value="UPF0056 MEMBRANE PROTEIN YHCE"/>
    <property type="match status" value="1"/>
</dbReference>
<reference evidence="8 9" key="1">
    <citation type="submission" date="2017-04" db="EMBL/GenBank/DDBJ databases">
        <authorList>
            <consortium name="Geobacter pelophilus Genome Sequencing"/>
            <person name="Aoyagi T."/>
            <person name="Koike H."/>
            <person name="Hori T."/>
        </authorList>
    </citation>
    <scope>NUCLEOTIDE SEQUENCE [LARGE SCALE GENOMIC DNA]</scope>
    <source>
        <strain evidence="8 9">Drf2</strain>
    </source>
</reference>
<dbReference type="Pfam" id="PF01914">
    <property type="entry name" value="MarC"/>
    <property type="match status" value="1"/>
</dbReference>
<evidence type="ECO:0000256" key="3">
    <source>
        <dbReference type="ARBA" id="ARBA00022475"/>
    </source>
</evidence>
<evidence type="ECO:0000256" key="1">
    <source>
        <dbReference type="ARBA" id="ARBA00004651"/>
    </source>
</evidence>
<gene>
    <name evidence="8" type="ORF">GPEL0_01f3936</name>
</gene>
<evidence type="ECO:0000256" key="5">
    <source>
        <dbReference type="ARBA" id="ARBA00022989"/>
    </source>
</evidence>
<keyword evidence="6 7" id="KW-0472">Membrane</keyword>
<keyword evidence="5 7" id="KW-1133">Transmembrane helix</keyword>